<feature type="region of interest" description="Disordered" evidence="1">
    <location>
        <begin position="188"/>
        <end position="210"/>
    </location>
</feature>
<keyword evidence="2" id="KW-0472">Membrane</keyword>
<keyword evidence="4" id="KW-1185">Reference proteome</keyword>
<evidence type="ECO:0000313" key="3">
    <source>
        <dbReference type="EMBL" id="KAF7319611.1"/>
    </source>
</evidence>
<dbReference type="AlphaFoldDB" id="A0A8H6TLU1"/>
<proteinExistence type="predicted"/>
<evidence type="ECO:0000256" key="1">
    <source>
        <dbReference type="SAM" id="MobiDB-lite"/>
    </source>
</evidence>
<protein>
    <submittedName>
        <fullName evidence="3">Uncharacterized protein</fullName>
    </submittedName>
</protein>
<reference evidence="3" key="1">
    <citation type="submission" date="2020-05" db="EMBL/GenBank/DDBJ databases">
        <title>Mycena genomes resolve the evolution of fungal bioluminescence.</title>
        <authorList>
            <person name="Tsai I.J."/>
        </authorList>
    </citation>
    <scope>NUCLEOTIDE SEQUENCE</scope>
    <source>
        <strain evidence="3">110903Hualien_Pintung</strain>
    </source>
</reference>
<keyword evidence="2" id="KW-0812">Transmembrane</keyword>
<organism evidence="3 4">
    <name type="scientific">Mycena chlorophos</name>
    <name type="common">Agaric fungus</name>
    <name type="synonym">Agaricus chlorophos</name>
    <dbReference type="NCBI Taxonomy" id="658473"/>
    <lineage>
        <taxon>Eukaryota</taxon>
        <taxon>Fungi</taxon>
        <taxon>Dikarya</taxon>
        <taxon>Basidiomycota</taxon>
        <taxon>Agaricomycotina</taxon>
        <taxon>Agaricomycetes</taxon>
        <taxon>Agaricomycetidae</taxon>
        <taxon>Agaricales</taxon>
        <taxon>Marasmiineae</taxon>
        <taxon>Mycenaceae</taxon>
        <taxon>Mycena</taxon>
    </lineage>
</organism>
<dbReference type="EMBL" id="JACAZE010000003">
    <property type="protein sequence ID" value="KAF7319611.1"/>
    <property type="molecule type" value="Genomic_DNA"/>
</dbReference>
<evidence type="ECO:0000256" key="2">
    <source>
        <dbReference type="SAM" id="Phobius"/>
    </source>
</evidence>
<comment type="caution">
    <text evidence="3">The sequence shown here is derived from an EMBL/GenBank/DDBJ whole genome shotgun (WGS) entry which is preliminary data.</text>
</comment>
<accession>A0A8H6TLU1</accession>
<sequence length="210" mass="23389">MHTQQNSFLHVLHVIWLHPPFFSIVLTLLGHSLVLFWIQLATSLSSRHLLSHNKAMPHTTGRWSLSMVHPKQNLCYLAETPLLGLREQEDRVPQETVGATVATTWTRLMGSGWCWCKKRAGAADKVSYEQFLEPLVDVVGSPDKRVGRNETAAFLDTATYVFRLDRDIGLHCYGRAIAFNEQPVGSSGTLPISDQRAPPLSQSWAGSVTG</sequence>
<gene>
    <name evidence="3" type="ORF">HMN09_00301500</name>
</gene>
<keyword evidence="2" id="KW-1133">Transmembrane helix</keyword>
<dbReference type="Proteomes" id="UP000613580">
    <property type="component" value="Unassembled WGS sequence"/>
</dbReference>
<feature type="compositionally biased region" description="Polar residues" evidence="1">
    <location>
        <begin position="200"/>
        <end position="210"/>
    </location>
</feature>
<name>A0A8H6TLU1_MYCCL</name>
<feature type="transmembrane region" description="Helical" evidence="2">
    <location>
        <begin position="20"/>
        <end position="38"/>
    </location>
</feature>
<evidence type="ECO:0000313" key="4">
    <source>
        <dbReference type="Proteomes" id="UP000613580"/>
    </source>
</evidence>